<evidence type="ECO:0000256" key="2">
    <source>
        <dbReference type="SAM" id="Phobius"/>
    </source>
</evidence>
<evidence type="ECO:0000256" key="1">
    <source>
        <dbReference type="SAM" id="MobiDB-lite"/>
    </source>
</evidence>
<name>A0A1I7ZT54_9BILA</name>
<dbReference type="Proteomes" id="UP000095287">
    <property type="component" value="Unplaced"/>
</dbReference>
<keyword evidence="2" id="KW-0812">Transmembrane</keyword>
<reference evidence="4" key="1">
    <citation type="submission" date="2016-11" db="UniProtKB">
        <authorList>
            <consortium name="WormBaseParasite"/>
        </authorList>
    </citation>
    <scope>IDENTIFICATION</scope>
</reference>
<feature type="transmembrane region" description="Helical" evidence="2">
    <location>
        <begin position="20"/>
        <end position="41"/>
    </location>
</feature>
<keyword evidence="2" id="KW-0472">Membrane</keyword>
<keyword evidence="3" id="KW-1185">Reference proteome</keyword>
<feature type="compositionally biased region" description="Basic and acidic residues" evidence="1">
    <location>
        <begin position="79"/>
        <end position="97"/>
    </location>
</feature>
<protein>
    <submittedName>
        <fullName evidence="4">Transmembrane protein</fullName>
    </submittedName>
</protein>
<evidence type="ECO:0000313" key="4">
    <source>
        <dbReference type="WBParaSite" id="L893_g29277.t1"/>
    </source>
</evidence>
<keyword evidence="2" id="KW-1133">Transmembrane helix</keyword>
<evidence type="ECO:0000313" key="3">
    <source>
        <dbReference type="Proteomes" id="UP000095287"/>
    </source>
</evidence>
<accession>A0A1I7ZT54</accession>
<proteinExistence type="predicted"/>
<dbReference type="WBParaSite" id="L893_g29277.t1">
    <property type="protein sequence ID" value="L893_g29277.t1"/>
    <property type="gene ID" value="L893_g29277"/>
</dbReference>
<dbReference type="AlphaFoldDB" id="A0A1I7ZT54"/>
<sequence length="97" mass="10711">MFKSSSGSTVSSFSTTHYNAHSIAIWSLCGALFLSATFAYLGTNHQNIVARHHLDGPLAEGLRTRSGSKHQAPLVTRPTVEERTPPWFFPDRHKSSD</sequence>
<feature type="region of interest" description="Disordered" evidence="1">
    <location>
        <begin position="59"/>
        <end position="97"/>
    </location>
</feature>
<organism evidence="3 4">
    <name type="scientific">Steinernema glaseri</name>
    <dbReference type="NCBI Taxonomy" id="37863"/>
    <lineage>
        <taxon>Eukaryota</taxon>
        <taxon>Metazoa</taxon>
        <taxon>Ecdysozoa</taxon>
        <taxon>Nematoda</taxon>
        <taxon>Chromadorea</taxon>
        <taxon>Rhabditida</taxon>
        <taxon>Tylenchina</taxon>
        <taxon>Panagrolaimomorpha</taxon>
        <taxon>Strongyloidoidea</taxon>
        <taxon>Steinernematidae</taxon>
        <taxon>Steinernema</taxon>
    </lineage>
</organism>